<dbReference type="PANTHER" id="PTHR31808:SF4">
    <property type="entry name" value="LIGASE, PUTATIVE (DUF760)-RELATED"/>
    <property type="match status" value="1"/>
</dbReference>
<name>A0A5A7QJM2_STRAF</name>
<comment type="caution">
    <text evidence="1">The sequence shown here is derived from an EMBL/GenBank/DDBJ whole genome shotgun (WGS) entry which is preliminary data.</text>
</comment>
<dbReference type="EMBL" id="BKCP01007182">
    <property type="protein sequence ID" value="GER45523.1"/>
    <property type="molecule type" value="Genomic_DNA"/>
</dbReference>
<dbReference type="InterPro" id="IPR008479">
    <property type="entry name" value="DUF760"/>
</dbReference>
<dbReference type="Proteomes" id="UP000325081">
    <property type="component" value="Unassembled WGS sequence"/>
</dbReference>
<dbReference type="InterPro" id="IPR038925">
    <property type="entry name" value="At3g17800-like"/>
</dbReference>
<sequence length="480" mass="53716">IWSGHCFKFQRHSKFTAIAPTVSVPRPKPAAYIFLSIVSSIPKSCRYFSLPVTGAVSSRLSRMETVVAFRASFSSHSPNWASTRCGPARPDLVVGSRCLPSNASIQQRYSVYPVMLANRKVNLLSRKHTVIRACMQPSDSGNSTSSVAPLKLESPVGQFLSEMLVSHPHLVPDAVEQQLEKLQIDRDADKEKEKPSASGSDLVLYRRIAEVKANERDKALEEILYALVVQKFMDADVPLVPTITRSPPSNSGCVDTWPATEDQKLGRLHSPEAYEMIQNHLTLILGKRLTHSSSVAQISKLRVGQVYAASVIYGYFLKRVDQRFQLEKTMNFLPEGNDGEVNLTEVMADERLPAEVSPDNPLTHPEVSSWSDDVDNGSYVDLKPCRLRTYVMSFDGETLQRYANIRSKEAVNIIEKHTEALFGRPEMIFTSDGNIDSSKDVKIMISFGGLRRLFLEAVTFGSILWDVESYVDSRYHFVTH</sequence>
<dbReference type="PANTHER" id="PTHR31808">
    <property type="entry name" value="EXPRESSED PROTEIN"/>
    <property type="match status" value="1"/>
</dbReference>
<organism evidence="1 2">
    <name type="scientific">Striga asiatica</name>
    <name type="common">Asiatic witchweed</name>
    <name type="synonym">Buchnera asiatica</name>
    <dbReference type="NCBI Taxonomy" id="4170"/>
    <lineage>
        <taxon>Eukaryota</taxon>
        <taxon>Viridiplantae</taxon>
        <taxon>Streptophyta</taxon>
        <taxon>Embryophyta</taxon>
        <taxon>Tracheophyta</taxon>
        <taxon>Spermatophyta</taxon>
        <taxon>Magnoliopsida</taxon>
        <taxon>eudicotyledons</taxon>
        <taxon>Gunneridae</taxon>
        <taxon>Pentapetalae</taxon>
        <taxon>asterids</taxon>
        <taxon>lamiids</taxon>
        <taxon>Lamiales</taxon>
        <taxon>Orobanchaceae</taxon>
        <taxon>Buchnereae</taxon>
        <taxon>Striga</taxon>
    </lineage>
</organism>
<dbReference type="Pfam" id="PF05542">
    <property type="entry name" value="DUF760"/>
    <property type="match status" value="1"/>
</dbReference>
<reference evidence="2" key="1">
    <citation type="journal article" date="2019" name="Curr. Biol.">
        <title>Genome Sequence of Striga asiatica Provides Insight into the Evolution of Plant Parasitism.</title>
        <authorList>
            <person name="Yoshida S."/>
            <person name="Kim S."/>
            <person name="Wafula E.K."/>
            <person name="Tanskanen J."/>
            <person name="Kim Y.M."/>
            <person name="Honaas L."/>
            <person name="Yang Z."/>
            <person name="Spallek T."/>
            <person name="Conn C.E."/>
            <person name="Ichihashi Y."/>
            <person name="Cheong K."/>
            <person name="Cui S."/>
            <person name="Der J.P."/>
            <person name="Gundlach H."/>
            <person name="Jiao Y."/>
            <person name="Hori C."/>
            <person name="Ishida J.K."/>
            <person name="Kasahara H."/>
            <person name="Kiba T."/>
            <person name="Kim M.S."/>
            <person name="Koo N."/>
            <person name="Laohavisit A."/>
            <person name="Lee Y.H."/>
            <person name="Lumba S."/>
            <person name="McCourt P."/>
            <person name="Mortimer J.C."/>
            <person name="Mutuku J.M."/>
            <person name="Nomura T."/>
            <person name="Sasaki-Sekimoto Y."/>
            <person name="Seto Y."/>
            <person name="Wang Y."/>
            <person name="Wakatake T."/>
            <person name="Sakakibara H."/>
            <person name="Demura T."/>
            <person name="Yamaguchi S."/>
            <person name="Yoneyama K."/>
            <person name="Manabe R.I."/>
            <person name="Nelson D.C."/>
            <person name="Schulman A.H."/>
            <person name="Timko M.P."/>
            <person name="dePamphilis C.W."/>
            <person name="Choi D."/>
            <person name="Shirasu K."/>
        </authorList>
    </citation>
    <scope>NUCLEOTIDE SEQUENCE [LARGE SCALE GENOMIC DNA]</scope>
    <source>
        <strain evidence="2">cv. UVA1</strain>
    </source>
</reference>
<gene>
    <name evidence="1" type="ORF">STAS_22474</name>
</gene>
<feature type="non-terminal residue" evidence="1">
    <location>
        <position position="1"/>
    </location>
</feature>
<proteinExistence type="predicted"/>
<dbReference type="OrthoDB" id="25131at2759"/>
<evidence type="ECO:0000313" key="1">
    <source>
        <dbReference type="EMBL" id="GER45523.1"/>
    </source>
</evidence>
<protein>
    <submittedName>
        <fullName evidence="1">Uncharacterized protein</fullName>
    </submittedName>
</protein>
<dbReference type="AlphaFoldDB" id="A0A5A7QJM2"/>
<evidence type="ECO:0000313" key="2">
    <source>
        <dbReference type="Proteomes" id="UP000325081"/>
    </source>
</evidence>
<accession>A0A5A7QJM2</accession>
<keyword evidence="2" id="KW-1185">Reference proteome</keyword>